<feature type="transmembrane region" description="Helical" evidence="1">
    <location>
        <begin position="82"/>
        <end position="99"/>
    </location>
</feature>
<dbReference type="Gene3D" id="3.40.720.10">
    <property type="entry name" value="Alkaline Phosphatase, subunit A"/>
    <property type="match status" value="1"/>
</dbReference>
<organism evidence="3 4">
    <name type="scientific">Allosphingosinicella humi</name>
    <dbReference type="NCBI Taxonomy" id="2068657"/>
    <lineage>
        <taxon>Bacteria</taxon>
        <taxon>Pseudomonadati</taxon>
        <taxon>Pseudomonadota</taxon>
        <taxon>Alphaproteobacteria</taxon>
        <taxon>Sphingomonadales</taxon>
        <taxon>Sphingomonadaceae</taxon>
        <taxon>Allosphingosinicella</taxon>
    </lineage>
</organism>
<accession>A0A2U2J1F1</accession>
<feature type="transmembrane region" description="Helical" evidence="1">
    <location>
        <begin position="57"/>
        <end position="76"/>
    </location>
</feature>
<dbReference type="InterPro" id="IPR017850">
    <property type="entry name" value="Alkaline_phosphatase_core_sf"/>
</dbReference>
<comment type="caution">
    <text evidence="3">The sequence shown here is derived from an EMBL/GenBank/DDBJ whole genome shotgun (WGS) entry which is preliminary data.</text>
</comment>
<feature type="domain" description="Sulfatase N-terminal" evidence="2">
    <location>
        <begin position="166"/>
        <end position="411"/>
    </location>
</feature>
<keyword evidence="1" id="KW-0472">Membrane</keyword>
<sequence length="503" mass="54504">MPLAGGAVALVVTLTLWLSNMSRVPYEDALPTVGAVLALVGLAVLALRLVAGGWARAGLMSGVAAVYILYLPVAVFAVSPSAWMRGGLLLMGGVAAVLAARRIPREAPGVLAVNRKINLILVPIVIGIAGVVLLRQIDLERHRPAPDQAFAAFDGEASATSPDVWHLIFDRYGNNATLGGAYGYDNSAFLSALRKRGFAVNEEAFSNYQRTGHSVASTLNASYLDRLSSSAQAADWVPIYRSLTSSQALRFFERQGYETVFAGSWWNPTRRSGLADRNINYRAVPELGRLVLGQSAIGFALAQTGLAYGDGRGDQCRRATYKFEQLRELADEGSRKYVFAHFLVPHPPFVLNADGSCRSLAKATASSRRDNYVAQIEYANREALRLIDAILAGPRPAVIVLHSDEGPWPEPFVGDERFLGRDPVAVDWAGLNARQLAEKMGILMAIRHVDGAPAPAPASPINVYPQIINAYFSGKGVEPAPRHYVFESDAALYRFKDVTRELN</sequence>
<dbReference type="EMBL" id="QFFF01000001">
    <property type="protein sequence ID" value="PWG02163.1"/>
    <property type="molecule type" value="Genomic_DNA"/>
</dbReference>
<dbReference type="InterPro" id="IPR000917">
    <property type="entry name" value="Sulfatase_N"/>
</dbReference>
<dbReference type="SUPFAM" id="SSF53649">
    <property type="entry name" value="Alkaline phosphatase-like"/>
    <property type="match status" value="1"/>
</dbReference>
<dbReference type="Proteomes" id="UP000245916">
    <property type="component" value="Unassembled WGS sequence"/>
</dbReference>
<protein>
    <recommendedName>
        <fullName evidence="2">Sulfatase N-terminal domain-containing protein</fullName>
    </recommendedName>
</protein>
<reference evidence="3 4" key="1">
    <citation type="submission" date="2018-05" db="EMBL/GenBank/DDBJ databases">
        <title>Genome of Sphingosinicella humi QZX222.</title>
        <authorList>
            <person name="Qiao Z."/>
            <person name="Wang G."/>
        </authorList>
    </citation>
    <scope>NUCLEOTIDE SEQUENCE [LARGE SCALE GENOMIC DNA]</scope>
    <source>
        <strain evidence="3 4">QZX222</strain>
    </source>
</reference>
<evidence type="ECO:0000313" key="3">
    <source>
        <dbReference type="EMBL" id="PWG02163.1"/>
    </source>
</evidence>
<evidence type="ECO:0000259" key="2">
    <source>
        <dbReference type="Pfam" id="PF00884"/>
    </source>
</evidence>
<dbReference type="AlphaFoldDB" id="A0A2U2J1F1"/>
<dbReference type="Pfam" id="PF00884">
    <property type="entry name" value="Sulfatase"/>
    <property type="match status" value="1"/>
</dbReference>
<keyword evidence="1" id="KW-0812">Transmembrane</keyword>
<feature type="transmembrane region" description="Helical" evidence="1">
    <location>
        <begin position="119"/>
        <end position="137"/>
    </location>
</feature>
<keyword evidence="1" id="KW-1133">Transmembrane helix</keyword>
<feature type="transmembrane region" description="Helical" evidence="1">
    <location>
        <begin position="31"/>
        <end position="50"/>
    </location>
</feature>
<gene>
    <name evidence="3" type="ORF">DF286_04240</name>
</gene>
<evidence type="ECO:0000313" key="4">
    <source>
        <dbReference type="Proteomes" id="UP000245916"/>
    </source>
</evidence>
<name>A0A2U2J1F1_9SPHN</name>
<proteinExistence type="predicted"/>
<evidence type="ECO:0000256" key="1">
    <source>
        <dbReference type="SAM" id="Phobius"/>
    </source>
</evidence>
<keyword evidence="4" id="KW-1185">Reference proteome</keyword>